<dbReference type="InterPro" id="IPR002347">
    <property type="entry name" value="SDR_fam"/>
</dbReference>
<comment type="similarity">
    <text evidence="1">Belongs to the short-chain dehydrogenases/reductases (SDR) family.</text>
</comment>
<evidence type="ECO:0000256" key="1">
    <source>
        <dbReference type="ARBA" id="ARBA00006484"/>
    </source>
</evidence>
<dbReference type="Pfam" id="PF13561">
    <property type="entry name" value="adh_short_C2"/>
    <property type="match status" value="1"/>
</dbReference>
<dbReference type="SUPFAM" id="SSF51735">
    <property type="entry name" value="NAD(P)-binding Rossmann-fold domains"/>
    <property type="match status" value="1"/>
</dbReference>
<evidence type="ECO:0000256" key="2">
    <source>
        <dbReference type="ARBA" id="ARBA00023002"/>
    </source>
</evidence>
<dbReference type="PANTHER" id="PTHR48107">
    <property type="entry name" value="NADPH-DEPENDENT ALDEHYDE REDUCTASE-LIKE PROTEIN, CHLOROPLASTIC-RELATED"/>
    <property type="match status" value="1"/>
</dbReference>
<keyword evidence="4" id="KW-1185">Reference proteome</keyword>
<evidence type="ECO:0000313" key="4">
    <source>
        <dbReference type="Proteomes" id="UP001595632"/>
    </source>
</evidence>
<gene>
    <name evidence="3" type="ORF">ACFOGP_02335</name>
</gene>
<evidence type="ECO:0000313" key="3">
    <source>
        <dbReference type="EMBL" id="MFC3141525.1"/>
    </source>
</evidence>
<accession>A0ABV7GJG5</accession>
<protein>
    <submittedName>
        <fullName evidence="3">SDR family oxidoreductase</fullName>
    </submittedName>
</protein>
<name>A0ABV7GJG5_9RHOB</name>
<dbReference type="RefSeq" id="WP_379561995.1">
    <property type="nucleotide sequence ID" value="NZ_JBHRTB010000010.1"/>
</dbReference>
<dbReference type="PANTHER" id="PTHR48107:SF7">
    <property type="entry name" value="RE15974P"/>
    <property type="match status" value="1"/>
</dbReference>
<dbReference type="Gene3D" id="3.40.50.720">
    <property type="entry name" value="NAD(P)-binding Rossmann-like Domain"/>
    <property type="match status" value="1"/>
</dbReference>
<reference evidence="4" key="1">
    <citation type="journal article" date="2019" name="Int. J. Syst. Evol. Microbiol.">
        <title>The Global Catalogue of Microorganisms (GCM) 10K type strain sequencing project: providing services to taxonomists for standard genome sequencing and annotation.</title>
        <authorList>
            <consortium name="The Broad Institute Genomics Platform"/>
            <consortium name="The Broad Institute Genome Sequencing Center for Infectious Disease"/>
            <person name="Wu L."/>
            <person name="Ma J."/>
        </authorList>
    </citation>
    <scope>NUCLEOTIDE SEQUENCE [LARGE SCALE GENOMIC DNA]</scope>
    <source>
        <strain evidence="4">KCTC 52366</strain>
    </source>
</reference>
<proteinExistence type="inferred from homology"/>
<sequence length="54" mass="5854">MDGKSEETVDRIRSMIPLGRLGEPADIARVVRFLISEDGGWINGQTLRANGGVV</sequence>
<dbReference type="Proteomes" id="UP001595632">
    <property type="component" value="Unassembled WGS sequence"/>
</dbReference>
<keyword evidence="2" id="KW-0560">Oxidoreductase</keyword>
<organism evidence="3 4">
    <name type="scientific">Psychromarinibacter halotolerans</name>
    <dbReference type="NCBI Taxonomy" id="1775175"/>
    <lineage>
        <taxon>Bacteria</taxon>
        <taxon>Pseudomonadati</taxon>
        <taxon>Pseudomonadota</taxon>
        <taxon>Alphaproteobacteria</taxon>
        <taxon>Rhodobacterales</taxon>
        <taxon>Paracoccaceae</taxon>
        <taxon>Psychromarinibacter</taxon>
    </lineage>
</organism>
<dbReference type="EMBL" id="JBHRTB010000010">
    <property type="protein sequence ID" value="MFC3141525.1"/>
    <property type="molecule type" value="Genomic_DNA"/>
</dbReference>
<dbReference type="InterPro" id="IPR036291">
    <property type="entry name" value="NAD(P)-bd_dom_sf"/>
</dbReference>
<comment type="caution">
    <text evidence="3">The sequence shown here is derived from an EMBL/GenBank/DDBJ whole genome shotgun (WGS) entry which is preliminary data.</text>
</comment>